<dbReference type="PANTHER" id="PTHR33495">
    <property type="entry name" value="ANTI-SIGMA FACTOR ANTAGONIST TM_1081-RELATED-RELATED"/>
    <property type="match status" value="1"/>
</dbReference>
<evidence type="ECO:0000259" key="1">
    <source>
        <dbReference type="PROSITE" id="PS50801"/>
    </source>
</evidence>
<sequence>MWVYRMLKDLGTRGAAGGVRRMGCQGCAASSGYARDGAGCPLALPAADRAGTGGAAGVEGTADPPALEIRVLRREGHSLVRIAGEADLATACSLHFSLRALVADTPRLALDVAELAFIDALGIRMLRQAHEQAAGLGGWVRLIGVRPQLDMLLELLGLDEVFPAYEDEDAVSVGVLPRA</sequence>
<dbReference type="Gene3D" id="3.30.750.24">
    <property type="entry name" value="STAS domain"/>
    <property type="match status" value="1"/>
</dbReference>
<dbReference type="PROSITE" id="PS50801">
    <property type="entry name" value="STAS"/>
    <property type="match status" value="1"/>
</dbReference>
<dbReference type="InterPro" id="IPR002645">
    <property type="entry name" value="STAS_dom"/>
</dbReference>
<name>A0A941IS70_9ACTN</name>
<dbReference type="Pfam" id="PF01740">
    <property type="entry name" value="STAS"/>
    <property type="match status" value="1"/>
</dbReference>
<feature type="domain" description="STAS" evidence="1">
    <location>
        <begin position="67"/>
        <end position="179"/>
    </location>
</feature>
<organism evidence="2 3">
    <name type="scientific">Actinospica durhamensis</name>
    <dbReference type="NCBI Taxonomy" id="1508375"/>
    <lineage>
        <taxon>Bacteria</taxon>
        <taxon>Bacillati</taxon>
        <taxon>Actinomycetota</taxon>
        <taxon>Actinomycetes</taxon>
        <taxon>Catenulisporales</taxon>
        <taxon>Actinospicaceae</taxon>
        <taxon>Actinospica</taxon>
    </lineage>
</organism>
<gene>
    <name evidence="2" type="ORF">KDL01_15170</name>
</gene>
<accession>A0A941IS70</accession>
<proteinExistence type="predicted"/>
<dbReference type="GO" id="GO:0043856">
    <property type="term" value="F:anti-sigma factor antagonist activity"/>
    <property type="evidence" value="ECO:0007669"/>
    <property type="project" value="TreeGrafter"/>
</dbReference>
<dbReference type="InterPro" id="IPR036513">
    <property type="entry name" value="STAS_dom_sf"/>
</dbReference>
<dbReference type="PANTHER" id="PTHR33495:SF2">
    <property type="entry name" value="ANTI-SIGMA FACTOR ANTAGONIST TM_1081-RELATED"/>
    <property type="match status" value="1"/>
</dbReference>
<keyword evidence="3" id="KW-1185">Reference proteome</keyword>
<evidence type="ECO:0000313" key="3">
    <source>
        <dbReference type="Proteomes" id="UP000675781"/>
    </source>
</evidence>
<dbReference type="SUPFAM" id="SSF52091">
    <property type="entry name" value="SpoIIaa-like"/>
    <property type="match status" value="1"/>
</dbReference>
<dbReference type="Proteomes" id="UP000675781">
    <property type="component" value="Unassembled WGS sequence"/>
</dbReference>
<dbReference type="RefSeq" id="WP_212529132.1">
    <property type="nucleotide sequence ID" value="NZ_JAGSOG010000064.1"/>
</dbReference>
<reference evidence="2" key="1">
    <citation type="submission" date="2021-04" db="EMBL/GenBank/DDBJ databases">
        <title>Genome based classification of Actinospica acidithermotolerans sp. nov., an actinobacterium isolated from an Indonesian hot spring.</title>
        <authorList>
            <person name="Kusuma A.B."/>
            <person name="Putra K.E."/>
            <person name="Nafisah S."/>
            <person name="Loh J."/>
            <person name="Nouioui I."/>
            <person name="Goodfellow M."/>
        </authorList>
    </citation>
    <scope>NUCLEOTIDE SEQUENCE</scope>
    <source>
        <strain evidence="2">CSCA 57</strain>
    </source>
</reference>
<dbReference type="CDD" id="cd07043">
    <property type="entry name" value="STAS_anti-anti-sigma_factors"/>
    <property type="match status" value="1"/>
</dbReference>
<comment type="caution">
    <text evidence="2">The sequence shown here is derived from an EMBL/GenBank/DDBJ whole genome shotgun (WGS) entry which is preliminary data.</text>
</comment>
<evidence type="ECO:0000313" key="2">
    <source>
        <dbReference type="EMBL" id="MBR7834613.1"/>
    </source>
</evidence>
<protein>
    <submittedName>
        <fullName evidence="2">STAS domain-containing protein</fullName>
    </submittedName>
</protein>
<dbReference type="EMBL" id="JAGSOG010000064">
    <property type="protein sequence ID" value="MBR7834613.1"/>
    <property type="molecule type" value="Genomic_DNA"/>
</dbReference>
<dbReference type="AlphaFoldDB" id="A0A941IS70"/>